<dbReference type="InterPro" id="IPR000719">
    <property type="entry name" value="Prot_kinase_dom"/>
</dbReference>
<sequence length="587" mass="65093">MASHTDSSVFLYDVPPSLMEMVCKIIDGGDGSLGWRDLAARILPNWSELRQTERLEAAGKSPTGELLWSWAQKNKTVGDLLRVLKDMGHERALDVLRTGGFKPVPTEWPSHCAHVFQKRSDGESRHEQLRYSPCAASQGCPLKDTITYRDVKEGTHNFHQNSRIWESAFSEVYKGTKGDQTFSVKLFKQEKNASWKKLWNAFRTEMEVLHHKQHPNILELWGCFLEGDRYCLVTPFLPRGSLFHQLHEQQGGVSLSWQDRLNIIKGTARGVAYLHTAPPCGVICANLTSQNILLDEQLQPKLSDFGQARLRHLPVTQSCTITLDTGPRGTLGYLPEEYIRDGKLSTALDVYSLGVVMMETLTGLKPELENPKHVQLREMLCREVEGSGGTDVCLSHLDVGAGSWPHAVALRLFGLALDCAASRAKTRPGMHRVLEVLSQLLPLPVPPPDDLPQPLEDWPAVLGPQQGPGAPHSLPEEHNEPQSPAPCPAPQPGPCECSQSEVTFLSDVSRGAGQNWPCDLYSSWPVQCSCTAEDGQECEDCISNGFSAAQAPAPTDQSAHRSLKQRDHVRNRPRRGSWTKFSCTTKA</sequence>
<dbReference type="PANTHER" id="PTHR48006">
    <property type="entry name" value="LEUCINE-RICH REPEAT-CONTAINING PROTEIN DDB_G0281931-RELATED"/>
    <property type="match status" value="1"/>
</dbReference>
<dbReference type="Pfam" id="PF00531">
    <property type="entry name" value="Death"/>
    <property type="match status" value="1"/>
</dbReference>
<dbReference type="Gene3D" id="3.30.200.20">
    <property type="entry name" value="Phosphorylase Kinase, domain 1"/>
    <property type="match status" value="1"/>
</dbReference>
<dbReference type="AlphaFoldDB" id="A0A9D3LIR0"/>
<dbReference type="InterPro" id="IPR011009">
    <property type="entry name" value="Kinase-like_dom_sf"/>
</dbReference>
<evidence type="ECO:0000313" key="5">
    <source>
        <dbReference type="Proteomes" id="UP001044222"/>
    </source>
</evidence>
<reference evidence="4" key="1">
    <citation type="submission" date="2021-01" db="EMBL/GenBank/DDBJ databases">
        <title>A chromosome-scale assembly of European eel, Anguilla anguilla.</title>
        <authorList>
            <person name="Henkel C."/>
            <person name="Jong-Raadsen S.A."/>
            <person name="Dufour S."/>
            <person name="Weltzien F.-A."/>
            <person name="Palstra A.P."/>
            <person name="Pelster B."/>
            <person name="Spaink H.P."/>
            <person name="Van Den Thillart G.E."/>
            <person name="Jansen H."/>
            <person name="Zahm M."/>
            <person name="Klopp C."/>
            <person name="Cedric C."/>
            <person name="Louis A."/>
            <person name="Berthelot C."/>
            <person name="Parey E."/>
            <person name="Roest Crollius H."/>
            <person name="Montfort J."/>
            <person name="Robinson-Rechavi M."/>
            <person name="Bucao C."/>
            <person name="Bouchez O."/>
            <person name="Gislard M."/>
            <person name="Lluch J."/>
            <person name="Milhes M."/>
            <person name="Lampietro C."/>
            <person name="Lopez Roques C."/>
            <person name="Donnadieu C."/>
            <person name="Braasch I."/>
            <person name="Desvignes T."/>
            <person name="Postlethwait J."/>
            <person name="Bobe J."/>
            <person name="Guiguen Y."/>
            <person name="Dirks R."/>
        </authorList>
    </citation>
    <scope>NUCLEOTIDE SEQUENCE</scope>
    <source>
        <strain evidence="4">Tag_6206</strain>
        <tissue evidence="4">Liver</tissue>
    </source>
</reference>
<organism evidence="4 5">
    <name type="scientific">Anguilla anguilla</name>
    <name type="common">European freshwater eel</name>
    <name type="synonym">Muraena anguilla</name>
    <dbReference type="NCBI Taxonomy" id="7936"/>
    <lineage>
        <taxon>Eukaryota</taxon>
        <taxon>Metazoa</taxon>
        <taxon>Chordata</taxon>
        <taxon>Craniata</taxon>
        <taxon>Vertebrata</taxon>
        <taxon>Euteleostomi</taxon>
        <taxon>Actinopterygii</taxon>
        <taxon>Neopterygii</taxon>
        <taxon>Teleostei</taxon>
        <taxon>Anguilliformes</taxon>
        <taxon>Anguillidae</taxon>
        <taxon>Anguilla</taxon>
    </lineage>
</organism>
<evidence type="ECO:0000259" key="3">
    <source>
        <dbReference type="PROSITE" id="PS50017"/>
    </source>
</evidence>
<feature type="region of interest" description="Disordered" evidence="1">
    <location>
        <begin position="549"/>
        <end position="587"/>
    </location>
</feature>
<dbReference type="PROSITE" id="PS50011">
    <property type="entry name" value="PROTEIN_KINASE_DOM"/>
    <property type="match status" value="1"/>
</dbReference>
<evidence type="ECO:0000256" key="1">
    <source>
        <dbReference type="SAM" id="MobiDB-lite"/>
    </source>
</evidence>
<gene>
    <name evidence="4" type="ORF">ANANG_G00315120</name>
</gene>
<feature type="domain" description="Protein kinase" evidence="2">
    <location>
        <begin position="158"/>
        <end position="441"/>
    </location>
</feature>
<dbReference type="SUPFAM" id="SSF56112">
    <property type="entry name" value="Protein kinase-like (PK-like)"/>
    <property type="match status" value="1"/>
</dbReference>
<dbReference type="Gene3D" id="1.10.533.10">
    <property type="entry name" value="Death Domain, Fas"/>
    <property type="match status" value="1"/>
</dbReference>
<dbReference type="Pfam" id="PF00069">
    <property type="entry name" value="Pkinase"/>
    <property type="match status" value="1"/>
</dbReference>
<proteinExistence type="predicted"/>
<feature type="compositionally biased region" description="Pro residues" evidence="1">
    <location>
        <begin position="483"/>
        <end position="492"/>
    </location>
</feature>
<dbReference type="EMBL" id="JAFIRN010000019">
    <property type="protein sequence ID" value="KAG5830869.1"/>
    <property type="molecule type" value="Genomic_DNA"/>
</dbReference>
<name>A0A9D3LIR0_ANGAN</name>
<feature type="region of interest" description="Disordered" evidence="1">
    <location>
        <begin position="445"/>
        <end position="492"/>
    </location>
</feature>
<evidence type="ECO:0000313" key="4">
    <source>
        <dbReference type="EMBL" id="KAG5830869.1"/>
    </source>
</evidence>
<dbReference type="PROSITE" id="PS50017">
    <property type="entry name" value="DEATH_DOMAIN"/>
    <property type="match status" value="1"/>
</dbReference>
<comment type="caution">
    <text evidence="4">The sequence shown here is derived from an EMBL/GenBank/DDBJ whole genome shotgun (WGS) entry which is preliminary data.</text>
</comment>
<protein>
    <recommendedName>
        <fullName evidence="6">Interleukin-1 receptor-associated kinase 3</fullName>
    </recommendedName>
</protein>
<evidence type="ECO:0008006" key="6">
    <source>
        <dbReference type="Google" id="ProtNLM"/>
    </source>
</evidence>
<keyword evidence="5" id="KW-1185">Reference proteome</keyword>
<dbReference type="GO" id="GO:0007165">
    <property type="term" value="P:signal transduction"/>
    <property type="evidence" value="ECO:0007669"/>
    <property type="project" value="InterPro"/>
</dbReference>
<accession>A0A9D3LIR0</accession>
<dbReference type="InterPro" id="IPR011029">
    <property type="entry name" value="DEATH-like_dom_sf"/>
</dbReference>
<dbReference type="GO" id="GO:0005524">
    <property type="term" value="F:ATP binding"/>
    <property type="evidence" value="ECO:0007669"/>
    <property type="project" value="InterPro"/>
</dbReference>
<evidence type="ECO:0000259" key="2">
    <source>
        <dbReference type="PROSITE" id="PS50011"/>
    </source>
</evidence>
<dbReference type="SUPFAM" id="SSF47986">
    <property type="entry name" value="DEATH domain"/>
    <property type="match status" value="1"/>
</dbReference>
<dbReference type="GO" id="GO:0004672">
    <property type="term" value="F:protein kinase activity"/>
    <property type="evidence" value="ECO:0007669"/>
    <property type="project" value="InterPro"/>
</dbReference>
<dbReference type="PANTHER" id="PTHR48006:SF34">
    <property type="entry name" value="OS08G0203700 PROTEIN"/>
    <property type="match status" value="1"/>
</dbReference>
<feature type="domain" description="Death" evidence="3">
    <location>
        <begin position="35"/>
        <end position="100"/>
    </location>
</feature>
<dbReference type="Gene3D" id="1.10.510.10">
    <property type="entry name" value="Transferase(Phosphotransferase) domain 1"/>
    <property type="match status" value="1"/>
</dbReference>
<dbReference type="InterPro" id="IPR051824">
    <property type="entry name" value="LRR_Rcpt-Like_S/T_Kinase"/>
</dbReference>
<dbReference type="InterPro" id="IPR000488">
    <property type="entry name" value="Death_dom"/>
</dbReference>
<dbReference type="Proteomes" id="UP001044222">
    <property type="component" value="Chromosome 19"/>
</dbReference>